<comment type="caution">
    <text evidence="2">The sequence shown here is derived from an EMBL/GenBank/DDBJ whole genome shotgun (WGS) entry which is preliminary data.</text>
</comment>
<dbReference type="InterPro" id="IPR027417">
    <property type="entry name" value="P-loop_NTPase"/>
</dbReference>
<protein>
    <submittedName>
        <fullName evidence="2">Plasmid partitioning protein, ParA family</fullName>
    </submittedName>
</protein>
<dbReference type="EMBL" id="BDUD01000008">
    <property type="protein sequence ID" value="GBG23681.1"/>
    <property type="molecule type" value="Genomic_DNA"/>
</dbReference>
<dbReference type="AlphaFoldDB" id="A0A2R5G6K9"/>
<organism evidence="2 3">
    <name type="scientific">Nostoc commune NIES-4072</name>
    <dbReference type="NCBI Taxonomy" id="2005467"/>
    <lineage>
        <taxon>Bacteria</taxon>
        <taxon>Bacillati</taxon>
        <taxon>Cyanobacteriota</taxon>
        <taxon>Cyanophyceae</taxon>
        <taxon>Nostocales</taxon>
        <taxon>Nostocaceae</taxon>
        <taxon>Nostoc</taxon>
    </lineage>
</organism>
<dbReference type="PANTHER" id="PTHR13696:SF96">
    <property type="entry name" value="COBQ_COBB_MIND_PARA NUCLEOTIDE BINDING DOMAIN-CONTAINING PROTEIN"/>
    <property type="match status" value="1"/>
</dbReference>
<dbReference type="SUPFAM" id="SSF52540">
    <property type="entry name" value="P-loop containing nucleoside triphosphate hydrolases"/>
    <property type="match status" value="1"/>
</dbReference>
<evidence type="ECO:0000313" key="2">
    <source>
        <dbReference type="EMBL" id="GBG23681.1"/>
    </source>
</evidence>
<dbReference type="Proteomes" id="UP000245124">
    <property type="component" value="Unassembled WGS sequence"/>
</dbReference>
<sequence>MDSQKKIVTITGYKGGVGKSTTAVHLATFFSELGKTVLVDGDQNRTALAWSKRGSFPFPAVDERQALKVIADAQFVVIDTPARPDSDDLKELAKGCDLLILPTKPDIVSLEPMLLMVKDLGETNYRCLLTIVPPYPSREGETLRQDLLNGGIPVFQAMIRRTVGFEKAAMAGVPIRDVDDSRLKTAWADYLALGKEVMEILK</sequence>
<dbReference type="Gene3D" id="3.40.50.300">
    <property type="entry name" value="P-loop containing nucleotide triphosphate hydrolases"/>
    <property type="match status" value="1"/>
</dbReference>
<evidence type="ECO:0000259" key="1">
    <source>
        <dbReference type="Pfam" id="PF01656"/>
    </source>
</evidence>
<proteinExistence type="predicted"/>
<dbReference type="InterPro" id="IPR050678">
    <property type="entry name" value="DNA_Partitioning_ATPase"/>
</dbReference>
<dbReference type="CDD" id="cd02042">
    <property type="entry name" value="ParAB_family"/>
    <property type="match status" value="1"/>
</dbReference>
<dbReference type="RefSeq" id="WP_109013529.1">
    <property type="nucleotide sequence ID" value="NZ_BDUD01000008.1"/>
</dbReference>
<evidence type="ECO:0000313" key="3">
    <source>
        <dbReference type="Proteomes" id="UP000245124"/>
    </source>
</evidence>
<accession>A0A2R5G6K9</accession>
<dbReference type="InterPro" id="IPR002586">
    <property type="entry name" value="CobQ/CobB/MinD/ParA_Nub-bd_dom"/>
</dbReference>
<reference evidence="2 3" key="1">
    <citation type="submission" date="2017-06" db="EMBL/GenBank/DDBJ databases">
        <title>Genome sequencing of cyanobaciteial culture collection at National Institute for Environmental Studies (NIES).</title>
        <authorList>
            <person name="Hirose Y."/>
            <person name="Shimura Y."/>
            <person name="Fujisawa T."/>
            <person name="Nakamura Y."/>
            <person name="Kawachi M."/>
        </authorList>
    </citation>
    <scope>NUCLEOTIDE SEQUENCE [LARGE SCALE GENOMIC DNA]</scope>
    <source>
        <strain evidence="2 3">NIES-4072</strain>
    </source>
</reference>
<gene>
    <name evidence="2" type="primary">parA_2</name>
    <name evidence="2" type="ORF">NIES4072_73930</name>
</gene>
<name>A0A2R5G6K9_NOSCO</name>
<dbReference type="PANTHER" id="PTHR13696">
    <property type="entry name" value="P-LOOP CONTAINING NUCLEOSIDE TRIPHOSPHATE HYDROLASE"/>
    <property type="match status" value="1"/>
</dbReference>
<dbReference type="OrthoDB" id="9804460at2"/>
<feature type="domain" description="CobQ/CobB/MinD/ParA nucleotide binding" evidence="1">
    <location>
        <begin position="8"/>
        <end position="174"/>
    </location>
</feature>
<keyword evidence="3" id="KW-1185">Reference proteome</keyword>
<dbReference type="Pfam" id="PF01656">
    <property type="entry name" value="CbiA"/>
    <property type="match status" value="1"/>
</dbReference>